<dbReference type="Proteomes" id="UP000193560">
    <property type="component" value="Unassembled WGS sequence"/>
</dbReference>
<comment type="caution">
    <text evidence="1">The sequence shown here is derived from an EMBL/GenBank/DDBJ whole genome shotgun (WGS) entry which is preliminary data.</text>
</comment>
<proteinExistence type="predicted"/>
<reference evidence="1 2" key="1">
    <citation type="submission" date="2016-07" db="EMBL/GenBank/DDBJ databases">
        <title>Pervasive Adenine N6-methylation of Active Genes in Fungi.</title>
        <authorList>
            <consortium name="DOE Joint Genome Institute"/>
            <person name="Mondo S.J."/>
            <person name="Dannebaum R.O."/>
            <person name="Kuo R.C."/>
            <person name="Labutti K."/>
            <person name="Haridas S."/>
            <person name="Kuo A."/>
            <person name="Salamov A."/>
            <person name="Ahrendt S.R."/>
            <person name="Lipzen A."/>
            <person name="Sullivan W."/>
            <person name="Andreopoulos W.B."/>
            <person name="Clum A."/>
            <person name="Lindquist E."/>
            <person name="Daum C."/>
            <person name="Ramamoorthy G.K."/>
            <person name="Gryganskyi A."/>
            <person name="Culley D."/>
            <person name="Magnuson J.K."/>
            <person name="James T.Y."/>
            <person name="O'Malley M.A."/>
            <person name="Stajich J.E."/>
            <person name="Spatafora J.W."/>
            <person name="Visel A."/>
            <person name="Grigoriev I.V."/>
        </authorList>
    </citation>
    <scope>NUCLEOTIDE SEQUENCE [LARGE SCALE GENOMIC DNA]</scope>
    <source>
        <strain evidence="1 2">NRRL 1336</strain>
    </source>
</reference>
<accession>A0A1X2I1S8</accession>
<sequence>MKQQQYPAESGSIISFKIDFRILLHHHHYQDHDRKYEKDIDLEAGEAAKNIEEAKVKADHLKLAREAKDVLDRLSTLMETKLMNLKGLQFSWQGEISTIHLHESGVYVLIPGSRLICPQSYASLPRFYPTMKALL</sequence>
<dbReference type="EMBL" id="MCGE01000035">
    <property type="protein sequence ID" value="ORZ07467.1"/>
    <property type="molecule type" value="Genomic_DNA"/>
</dbReference>
<dbReference type="AlphaFoldDB" id="A0A1X2I1S8"/>
<organism evidence="1 2">
    <name type="scientific">Absidia repens</name>
    <dbReference type="NCBI Taxonomy" id="90262"/>
    <lineage>
        <taxon>Eukaryota</taxon>
        <taxon>Fungi</taxon>
        <taxon>Fungi incertae sedis</taxon>
        <taxon>Mucoromycota</taxon>
        <taxon>Mucoromycotina</taxon>
        <taxon>Mucoromycetes</taxon>
        <taxon>Mucorales</taxon>
        <taxon>Cunninghamellaceae</taxon>
        <taxon>Absidia</taxon>
    </lineage>
</organism>
<evidence type="ECO:0000313" key="1">
    <source>
        <dbReference type="EMBL" id="ORZ07467.1"/>
    </source>
</evidence>
<gene>
    <name evidence="1" type="ORF">BCR42DRAFT_153508</name>
</gene>
<evidence type="ECO:0000313" key="2">
    <source>
        <dbReference type="Proteomes" id="UP000193560"/>
    </source>
</evidence>
<keyword evidence="2" id="KW-1185">Reference proteome</keyword>
<dbReference type="OrthoDB" id="2242533at2759"/>
<name>A0A1X2I1S8_9FUNG</name>
<protein>
    <submittedName>
        <fullName evidence="1">Uncharacterized protein</fullName>
    </submittedName>
</protein>